<dbReference type="EMBL" id="KY000058">
    <property type="protein sequence ID" value="ASK46677.1"/>
    <property type="molecule type" value="Genomic_DNA"/>
</dbReference>
<proteinExistence type="predicted"/>
<dbReference type="AlphaFoldDB" id="A0A2Z2PLZ6"/>
<dbReference type="EMBL" id="KY000027">
    <property type="protein sequence ID" value="ASK41126.1"/>
    <property type="molecule type" value="Genomic_DNA"/>
</dbReference>
<name>A0A2Z2PLZ6_RHIRH</name>
<geneLocation type="plasmid" evidence="1">
    <name>pTi_CFBP2692</name>
</geneLocation>
<sequence length="63" mass="6954">MSREATSAARYAPSAPDSSCCSFAWSPETKNAAEEYLTDMHTKKPVGSHMPLTSWLRFEADSL</sequence>
<protein>
    <submittedName>
        <fullName evidence="1">Uncharacterized protein</fullName>
    </submittedName>
</protein>
<reference evidence="1" key="1">
    <citation type="submission" date="2016-10" db="EMBL/GenBank/DDBJ databases">
        <title>Agrobacterium Ti plasmids: Classification based on T-DNA and Vir regions organization.</title>
        <authorList>
            <person name="Nabi N."/>
            <person name="Vial L."/>
            <person name="Ben Hafsa A."/>
            <person name="Chapulliot D."/>
            <person name="Berard A."/>
            <person name="Chauveau A."/>
            <person name="Le Paslier M.-C."/>
            <person name="Harzallah Skhiri F."/>
            <person name="Brunel D."/>
            <person name="Nesme X."/>
            <person name="Chaouachi M."/>
        </authorList>
    </citation>
    <scope>NUCLEOTIDE SEQUENCE</scope>
    <source>
        <strain evidence="2">CFBP1317</strain>
        <strain evidence="1">CFBP2692</strain>
        <plasmid evidence="2">pTi_CFBP1317</plasmid>
        <plasmid evidence="1">pTi_CFBP2692</plasmid>
    </source>
</reference>
<evidence type="ECO:0000313" key="2">
    <source>
        <dbReference type="EMBL" id="ASK46677.1"/>
    </source>
</evidence>
<geneLocation type="plasmid" evidence="2">
    <name>pTi_CFBP1317</name>
</geneLocation>
<evidence type="ECO:0000313" key="1">
    <source>
        <dbReference type="EMBL" id="ASK41126.1"/>
    </source>
</evidence>
<accession>A0A2Z2PLZ6</accession>
<organism evidence="1">
    <name type="scientific">Rhizobium rhizogenes</name>
    <name type="common">Agrobacterium rhizogenes</name>
    <dbReference type="NCBI Taxonomy" id="359"/>
    <lineage>
        <taxon>Bacteria</taxon>
        <taxon>Pseudomonadati</taxon>
        <taxon>Pseudomonadota</taxon>
        <taxon>Alphaproteobacteria</taxon>
        <taxon>Hyphomicrobiales</taxon>
        <taxon>Rhizobiaceae</taxon>
        <taxon>Rhizobium/Agrobacterium group</taxon>
        <taxon>Rhizobium</taxon>
    </lineage>
</organism>
<keyword evidence="1" id="KW-0614">Plasmid</keyword>